<dbReference type="Proteomes" id="UP000193942">
    <property type="component" value="Unassembled WGS sequence"/>
</dbReference>
<gene>
    <name evidence="1" type="ORF">ECXG_01354</name>
</gene>
<reference evidence="1 2" key="1">
    <citation type="submission" date="2010-04" db="EMBL/GenBank/DDBJ databases">
        <title>The Genome Sequence of Escherichia coli TA447.</title>
        <authorList>
            <consortium name="The Broad Institute Genome Sequencing Platform"/>
            <consortium name="The Broad Institute Genome Sequencing Center for Infectious Disease"/>
            <person name="Feldgarden M."/>
            <person name="Gordon D.M."/>
            <person name="Johnson J.R."/>
            <person name="Johnston B.D."/>
            <person name="Young S."/>
            <person name="Zeng Q."/>
            <person name="Koehrsen M."/>
            <person name="Alvarado L."/>
            <person name="Berlin A.M."/>
            <person name="Borenstein D."/>
            <person name="Chapman S.B."/>
            <person name="Chen Z."/>
            <person name="Engels R."/>
            <person name="Freedman E."/>
            <person name="Gellesch M."/>
            <person name="Goldberg J."/>
            <person name="Griggs A."/>
            <person name="Gujja S."/>
            <person name="Heilman E.R."/>
            <person name="Heiman D.I."/>
            <person name="Hepburn T.A."/>
            <person name="Howarth C."/>
            <person name="Jen D."/>
            <person name="Larson L."/>
            <person name="Mehta T."/>
            <person name="Park D."/>
            <person name="Pearson M."/>
            <person name="Richards J."/>
            <person name="Roberts A."/>
            <person name="Saif S."/>
            <person name="Shea T.D."/>
            <person name="Shenoy N."/>
            <person name="Sisk P."/>
            <person name="Stolte C."/>
            <person name="Sykes S.N."/>
            <person name="Walk T."/>
            <person name="White J."/>
            <person name="Yandava C."/>
            <person name="Haas B."/>
            <person name="Henn M.R."/>
            <person name="Nusbaum C."/>
            <person name="Birren B."/>
        </authorList>
    </citation>
    <scope>NUCLEOTIDE SEQUENCE [LARGE SCALE GENOMIC DNA]</scope>
    <source>
        <strain evidence="1 2">TA447</strain>
    </source>
</reference>
<evidence type="ECO:0000313" key="1">
    <source>
        <dbReference type="EMBL" id="OSK92843.1"/>
    </source>
</evidence>
<protein>
    <submittedName>
        <fullName evidence="1">Uncharacterized protein</fullName>
    </submittedName>
</protein>
<dbReference type="AlphaFoldDB" id="A0A1X3IXW4"/>
<sequence>MLTTASLIIDSYGEITKVSDMFRITGSYPKR</sequence>
<accession>A0A1X3IXW4</accession>
<proteinExistence type="predicted"/>
<evidence type="ECO:0000313" key="2">
    <source>
        <dbReference type="Proteomes" id="UP000193942"/>
    </source>
</evidence>
<name>A0A1X3IXW4_ECOLX</name>
<dbReference type="EMBL" id="ADIZ01000031">
    <property type="protein sequence ID" value="OSK92843.1"/>
    <property type="molecule type" value="Genomic_DNA"/>
</dbReference>
<organism evidence="1 2">
    <name type="scientific">Escherichia coli TA447</name>
    <dbReference type="NCBI Taxonomy" id="656447"/>
    <lineage>
        <taxon>Bacteria</taxon>
        <taxon>Pseudomonadati</taxon>
        <taxon>Pseudomonadota</taxon>
        <taxon>Gammaproteobacteria</taxon>
        <taxon>Enterobacterales</taxon>
        <taxon>Enterobacteriaceae</taxon>
        <taxon>Escherichia</taxon>
    </lineage>
</organism>
<comment type="caution">
    <text evidence="1">The sequence shown here is derived from an EMBL/GenBank/DDBJ whole genome shotgun (WGS) entry which is preliminary data.</text>
</comment>